<evidence type="ECO:0000256" key="5">
    <source>
        <dbReference type="SAM" id="MobiDB-lite"/>
    </source>
</evidence>
<comment type="caution">
    <text evidence="7">The sequence shown here is derived from an EMBL/GenBank/DDBJ whole genome shotgun (WGS) entry which is preliminary data.</text>
</comment>
<evidence type="ECO:0000256" key="3">
    <source>
        <dbReference type="ARBA" id="ARBA00022741"/>
    </source>
</evidence>
<feature type="compositionally biased region" description="Acidic residues" evidence="5">
    <location>
        <begin position="601"/>
        <end position="623"/>
    </location>
</feature>
<evidence type="ECO:0000256" key="4">
    <source>
        <dbReference type="ARBA" id="ARBA00022840"/>
    </source>
</evidence>
<dbReference type="EMBL" id="ASGZ01000044">
    <property type="protein sequence ID" value="ESP87793.1"/>
    <property type="molecule type" value="Genomic_DNA"/>
</dbReference>
<dbReference type="eggNOG" id="arCOG00184">
    <property type="taxonomic scope" value="Archaea"/>
</dbReference>
<dbReference type="InterPro" id="IPR013563">
    <property type="entry name" value="Oligopep_ABC_C"/>
</dbReference>
<comment type="similarity">
    <text evidence="1">Belongs to the ABC transporter superfamily.</text>
</comment>
<feature type="region of interest" description="Disordered" evidence="5">
    <location>
        <begin position="1"/>
        <end position="34"/>
    </location>
</feature>
<evidence type="ECO:0000256" key="1">
    <source>
        <dbReference type="ARBA" id="ARBA00005417"/>
    </source>
</evidence>
<dbReference type="InterPro" id="IPR027417">
    <property type="entry name" value="P-loop_NTPase"/>
</dbReference>
<dbReference type="Proteomes" id="UP000017840">
    <property type="component" value="Unassembled WGS sequence"/>
</dbReference>
<keyword evidence="2" id="KW-0813">Transport</keyword>
<dbReference type="CDD" id="cd03257">
    <property type="entry name" value="ABC_NikE_OppD_transporters"/>
    <property type="match status" value="1"/>
</dbReference>
<dbReference type="PANTHER" id="PTHR43776">
    <property type="entry name" value="TRANSPORT ATP-BINDING PROTEIN"/>
    <property type="match status" value="1"/>
</dbReference>
<feature type="compositionally biased region" description="Basic and acidic residues" evidence="5">
    <location>
        <begin position="395"/>
        <end position="404"/>
    </location>
</feature>
<keyword evidence="3" id="KW-0547">Nucleotide-binding</keyword>
<dbReference type="GO" id="GO:0015833">
    <property type="term" value="P:peptide transport"/>
    <property type="evidence" value="ECO:0007669"/>
    <property type="project" value="InterPro"/>
</dbReference>
<dbReference type="PROSITE" id="PS00211">
    <property type="entry name" value="ABC_TRANSPORTER_1"/>
    <property type="match status" value="1"/>
</dbReference>
<sequence length="623" mass="66599">MTETDPGAGSDLRGTDARDGDGADASAPPAGDDDALVEVRGLRKYYYEDDTLIDRLLRREPTSIQAVDGVDLDIERGETLGLVGESGCGKSTTGETLLRLRDATDGSVRFDGEDVLSMGSSELRRFRKRAQIVFQDPFSSLDPRMTVGDVIAEGLKIHDLPAADPDVAVEADVTVDGDADVEVTVDDDVDTAVESEGGVARVPVRVDATGAGATGSADGGTRADGGPTVSFGRYDDVLAAEVTPRDGGYDVHVSVGASKRTLRRERARTLLERVGLSAGQIDRYPHEFSGGQRQRVGIARALALDPEFIVLDEPVSALDVSVQAQILNLLDDLQSEYGLTYLFIAHDLSVVRHICDRVAVMYLGEVVETGTTEELFESPKHPYTEALLESVPRADTSEQGRRVETLSGDVPSPRDPPSGCRFRTRCPEVIPPAGVAVDQSTYRSVMDLRDRLRRGDFGTGVVWEAVGDPDREDTEAFKREVRAEFGLDGLTGANGDTVEDALEVLANGREREAAERLTERFESVCETEEPVLPDEPHPAACHLYDDERAAAGVDDDADPVTDPEFGGAGMAAGMETPDPEAAGGELPDGVSDPEHGVSDGDSSDADDADDHDASEDDRDGSEP</sequence>
<keyword evidence="4" id="KW-0067">ATP-binding</keyword>
<proteinExistence type="inferred from homology"/>
<feature type="region of interest" description="Disordered" evidence="5">
    <location>
        <begin position="393"/>
        <end position="421"/>
    </location>
</feature>
<dbReference type="InterPro" id="IPR003593">
    <property type="entry name" value="AAA+_ATPase"/>
</dbReference>
<dbReference type="PANTHER" id="PTHR43776:SF7">
    <property type="entry name" value="D,D-DIPEPTIDE TRANSPORT ATP-BINDING PROTEIN DDPF-RELATED"/>
    <property type="match status" value="1"/>
</dbReference>
<evidence type="ECO:0000313" key="7">
    <source>
        <dbReference type="EMBL" id="ESP87793.1"/>
    </source>
</evidence>
<accession>V4HCN1</accession>
<dbReference type="RefSeq" id="WP_023395054.1">
    <property type="nucleotide sequence ID" value="NZ_ASGZ01000044.1"/>
</dbReference>
<feature type="region of interest" description="Disordered" evidence="5">
    <location>
        <begin position="553"/>
        <end position="623"/>
    </location>
</feature>
<gene>
    <name evidence="7" type="ORF">K933_12391</name>
</gene>
<dbReference type="Pfam" id="PF00005">
    <property type="entry name" value="ABC_tran"/>
    <property type="match status" value="1"/>
</dbReference>
<dbReference type="SMART" id="SM00382">
    <property type="entry name" value="AAA"/>
    <property type="match status" value="1"/>
</dbReference>
<dbReference type="PATRIC" id="fig|1324957.4.peg.2517"/>
<dbReference type="InterPro" id="IPR003439">
    <property type="entry name" value="ABC_transporter-like_ATP-bd"/>
</dbReference>
<dbReference type="Gene3D" id="3.40.50.300">
    <property type="entry name" value="P-loop containing nucleotide triphosphate hydrolases"/>
    <property type="match status" value="2"/>
</dbReference>
<dbReference type="InterPro" id="IPR017871">
    <property type="entry name" value="ABC_transporter-like_CS"/>
</dbReference>
<evidence type="ECO:0000256" key="2">
    <source>
        <dbReference type="ARBA" id="ARBA00022448"/>
    </source>
</evidence>
<dbReference type="GO" id="GO:0005524">
    <property type="term" value="F:ATP binding"/>
    <property type="evidence" value="ECO:0007669"/>
    <property type="project" value="UniProtKB-KW"/>
</dbReference>
<dbReference type="AlphaFoldDB" id="V4HCN1"/>
<evidence type="ECO:0000259" key="6">
    <source>
        <dbReference type="PROSITE" id="PS50893"/>
    </source>
</evidence>
<dbReference type="SUPFAM" id="SSF52540">
    <property type="entry name" value="P-loop containing nucleoside triphosphate hydrolases"/>
    <property type="match status" value="1"/>
</dbReference>
<name>V4HCN1_9EURY</name>
<protein>
    <submittedName>
        <fullName evidence="7">Oligopeptide/dipeptide ABC transporter ATPase</fullName>
    </submittedName>
</protein>
<evidence type="ECO:0000313" key="8">
    <source>
        <dbReference type="Proteomes" id="UP000017840"/>
    </source>
</evidence>
<dbReference type="STRING" id="1324957.K933_12391"/>
<feature type="domain" description="ABC transporter" evidence="6">
    <location>
        <begin position="37"/>
        <end position="388"/>
    </location>
</feature>
<dbReference type="GO" id="GO:0016887">
    <property type="term" value="F:ATP hydrolysis activity"/>
    <property type="evidence" value="ECO:0007669"/>
    <property type="project" value="InterPro"/>
</dbReference>
<dbReference type="NCBIfam" id="TIGR01727">
    <property type="entry name" value="oligo_HPY"/>
    <property type="match status" value="1"/>
</dbReference>
<dbReference type="PROSITE" id="PS50893">
    <property type="entry name" value="ABC_TRANSPORTER_2"/>
    <property type="match status" value="1"/>
</dbReference>
<organism evidence="7 8">
    <name type="scientific">Candidatus Halobonum tyrrellensis G22</name>
    <dbReference type="NCBI Taxonomy" id="1324957"/>
    <lineage>
        <taxon>Archaea</taxon>
        <taxon>Methanobacteriati</taxon>
        <taxon>Methanobacteriota</taxon>
        <taxon>Stenosarchaea group</taxon>
        <taxon>Halobacteria</taxon>
        <taxon>Halobacteriales</taxon>
        <taxon>Haloferacaceae</taxon>
        <taxon>Candidatus Halobonum</taxon>
    </lineage>
</organism>
<dbReference type="InterPro" id="IPR050319">
    <property type="entry name" value="ABC_transp_ATP-bind"/>
</dbReference>
<keyword evidence="8" id="KW-1185">Reference proteome</keyword>
<dbReference type="Pfam" id="PF08352">
    <property type="entry name" value="oligo_HPY"/>
    <property type="match status" value="1"/>
</dbReference>
<dbReference type="GO" id="GO:0055085">
    <property type="term" value="P:transmembrane transport"/>
    <property type="evidence" value="ECO:0007669"/>
    <property type="project" value="UniProtKB-ARBA"/>
</dbReference>
<reference evidence="7 8" key="1">
    <citation type="journal article" date="2013" name="Genome Announc.">
        <title>Draft Genome Sequence of 'Candidatus Halobonum tyrrellensis' Strain G22, Isolated from the Hypersaline Waters of Lake Tyrrell, Australia.</title>
        <authorList>
            <person name="Ugalde J.A."/>
            <person name="Narasingarao P."/>
            <person name="Kuo S."/>
            <person name="Podell S."/>
            <person name="Allen E.E."/>
        </authorList>
    </citation>
    <scope>NUCLEOTIDE SEQUENCE [LARGE SCALE GENOMIC DNA]</scope>
    <source>
        <strain evidence="7 8">G22</strain>
    </source>
</reference>